<dbReference type="EMBL" id="UYWX01001513">
    <property type="protein sequence ID" value="VDM21174.1"/>
    <property type="molecule type" value="Genomic_DNA"/>
</dbReference>
<gene>
    <name evidence="3" type="ORF">TTAC_LOCUS2791</name>
</gene>
<dbReference type="CDD" id="cd21885">
    <property type="entry name" value="SARAH_RASSF1-like"/>
    <property type="match status" value="1"/>
</dbReference>
<dbReference type="Gene3D" id="1.20.5.110">
    <property type="match status" value="1"/>
</dbReference>
<name>A0A3P7EWZ5_HYDTA</name>
<dbReference type="GO" id="GO:0007165">
    <property type="term" value="P:signal transduction"/>
    <property type="evidence" value="ECO:0007669"/>
    <property type="project" value="InterPro"/>
</dbReference>
<dbReference type="InterPro" id="IPR011524">
    <property type="entry name" value="SARAH_dom"/>
</dbReference>
<accession>A0A3P7EWZ5</accession>
<feature type="domain" description="SARAH" evidence="2">
    <location>
        <begin position="53"/>
        <end position="100"/>
    </location>
</feature>
<feature type="region of interest" description="Disordered" evidence="1">
    <location>
        <begin position="231"/>
        <end position="250"/>
    </location>
</feature>
<dbReference type="Pfam" id="PF16517">
    <property type="entry name" value="Nore1-SARAH"/>
    <property type="match status" value="1"/>
</dbReference>
<evidence type="ECO:0000313" key="3">
    <source>
        <dbReference type="EMBL" id="VDM21174.1"/>
    </source>
</evidence>
<keyword evidence="4" id="KW-1185">Reference proteome</keyword>
<dbReference type="PROSITE" id="PS50951">
    <property type="entry name" value="SARAH"/>
    <property type="match status" value="1"/>
</dbReference>
<dbReference type="OrthoDB" id="74314at2759"/>
<evidence type="ECO:0000313" key="4">
    <source>
        <dbReference type="Proteomes" id="UP000274429"/>
    </source>
</evidence>
<organism evidence="3 4">
    <name type="scientific">Hydatigena taeniaeformis</name>
    <name type="common">Feline tapeworm</name>
    <name type="synonym">Taenia taeniaeformis</name>
    <dbReference type="NCBI Taxonomy" id="6205"/>
    <lineage>
        <taxon>Eukaryota</taxon>
        <taxon>Metazoa</taxon>
        <taxon>Spiralia</taxon>
        <taxon>Lophotrochozoa</taxon>
        <taxon>Platyhelminthes</taxon>
        <taxon>Cestoda</taxon>
        <taxon>Eucestoda</taxon>
        <taxon>Cyclophyllidea</taxon>
        <taxon>Taeniidae</taxon>
        <taxon>Hydatigera</taxon>
    </lineage>
</organism>
<sequence length="250" mass="28247">MFDDESPLGLLLQWTLDPSVEVGGKAGEALHREHFNVRLAVKRIVLQENETGDIEWSCFSEAELRTFLNILNREEADYRRRIELKYQIRKREILRLMNLRARSRKRTDLPTLVISSSTTPVNSLGSGDYASKPHAECDSLIPPPSYTPSNVVLRLEDSELGRDGGSMQAVHSPDRPLCLPNSFSTSTRSTLVGTSEIVSPLRTSQTHLLTKVHQKQKMKLKKTKGKKLVIKENAAKSSKTKSNVWLKKKK</sequence>
<reference evidence="3 4" key="1">
    <citation type="submission" date="2018-11" db="EMBL/GenBank/DDBJ databases">
        <authorList>
            <consortium name="Pathogen Informatics"/>
        </authorList>
    </citation>
    <scope>NUCLEOTIDE SEQUENCE [LARGE SCALE GENOMIC DNA]</scope>
</reference>
<proteinExistence type="predicted"/>
<protein>
    <recommendedName>
        <fullName evidence="2">SARAH domain-containing protein</fullName>
    </recommendedName>
</protein>
<feature type="region of interest" description="Disordered" evidence="1">
    <location>
        <begin position="123"/>
        <end position="143"/>
    </location>
</feature>
<evidence type="ECO:0000256" key="1">
    <source>
        <dbReference type="SAM" id="MobiDB-lite"/>
    </source>
</evidence>
<dbReference type="AlphaFoldDB" id="A0A3P7EWZ5"/>
<evidence type="ECO:0000259" key="2">
    <source>
        <dbReference type="PROSITE" id="PS50951"/>
    </source>
</evidence>
<dbReference type="Proteomes" id="UP000274429">
    <property type="component" value="Unassembled WGS sequence"/>
</dbReference>